<keyword evidence="7" id="KW-0227">DNA damage</keyword>
<dbReference type="PANTHER" id="PTHR10815:SF5">
    <property type="entry name" value="METHYLATED-DNA--PROTEIN-CYSTEINE METHYLTRANSFERASE"/>
    <property type="match status" value="1"/>
</dbReference>
<evidence type="ECO:0000256" key="14">
    <source>
        <dbReference type="ARBA" id="ARBA00049348"/>
    </source>
</evidence>
<dbReference type="GO" id="GO:0006281">
    <property type="term" value="P:DNA repair"/>
    <property type="evidence" value="ECO:0007669"/>
    <property type="project" value="UniProtKB-KW"/>
</dbReference>
<comment type="catalytic activity">
    <reaction evidence="1">
        <text>a 4-O-methyl-thymidine in DNA + L-cysteinyl-[protein] = a thymidine in DNA + S-methyl-L-cysteinyl-[protein]</text>
        <dbReference type="Rhea" id="RHEA:53428"/>
        <dbReference type="Rhea" id="RHEA-COMP:10131"/>
        <dbReference type="Rhea" id="RHEA-COMP:10132"/>
        <dbReference type="Rhea" id="RHEA-COMP:13555"/>
        <dbReference type="Rhea" id="RHEA-COMP:13556"/>
        <dbReference type="ChEBI" id="CHEBI:29950"/>
        <dbReference type="ChEBI" id="CHEBI:82612"/>
        <dbReference type="ChEBI" id="CHEBI:137386"/>
        <dbReference type="ChEBI" id="CHEBI:137387"/>
        <dbReference type="EC" id="2.1.1.63"/>
    </reaction>
</comment>
<dbReference type="Pfam" id="PF02805">
    <property type="entry name" value="Ada_Zn_binding"/>
    <property type="match status" value="1"/>
</dbReference>
<comment type="caution">
    <text evidence="19">The sequence shown here is derived from an EMBL/GenBank/DDBJ whole genome shotgun (WGS) entry which is preliminary data.</text>
</comment>
<dbReference type="Proteomes" id="UP000481033">
    <property type="component" value="Unassembled WGS sequence"/>
</dbReference>
<evidence type="ECO:0000259" key="18">
    <source>
        <dbReference type="PROSITE" id="PS01124"/>
    </source>
</evidence>
<dbReference type="Pfam" id="PF02870">
    <property type="entry name" value="Methyltransf_1N"/>
    <property type="match status" value="1"/>
</dbReference>
<feature type="active site" description="Nucleophile; methyl group acceptor from methylphosphotriester" evidence="15">
    <location>
        <position position="49"/>
    </location>
</feature>
<feature type="binding site" evidence="17">
    <location>
        <position position="53"/>
    </location>
    <ligand>
        <name>Zn(2+)</name>
        <dbReference type="ChEBI" id="CHEBI:29105"/>
    </ligand>
</feature>
<sequence length="373" mass="42092">MPKVLFQRFLTVKITETSQAEKYYQALLNKDPAYIGIFYVCVKTTSVFCIATCRARKPKFENVEFYTSYKEALEFGYRPCKICKPTENAHQAPSQVEHAISLVRDNPKEKITDYVLKQNGISSKSVRRWFNKHYGITFHQFQRMYRINNAVHELKSGKRVTDSALDGGYDSLSGFGYTYKKLLGVSPINTDKVILIDRLTTPIGPMFVCASDIGVCLLEFVDRKMLETEFKDLQRLLKAKIIAGENSHIAQARQELAEYFSGSRKTFSVALDTPGTNFQRTVWKSLQHIPYGTTSTYQQQALSMDKASAIRAVASANGSNRVSIIVPCHRVIGKNGDLLGYGGGLERKRWLLEHEVHNNALQLTAFRYAPGGG</sequence>
<dbReference type="EC" id="2.1.1.63" evidence="3"/>
<evidence type="ECO:0000256" key="10">
    <source>
        <dbReference type="ARBA" id="ARBA00023125"/>
    </source>
</evidence>
<dbReference type="InterPro" id="IPR014048">
    <property type="entry name" value="MethylDNA_cys_MeTrfase_DNA-bd"/>
</dbReference>
<accession>A0A6M0RSL4</accession>
<dbReference type="PROSITE" id="PS01124">
    <property type="entry name" value="HTH_ARAC_FAMILY_2"/>
    <property type="match status" value="1"/>
</dbReference>
<comment type="similarity">
    <text evidence="2">Belongs to the MGMT family.</text>
</comment>
<dbReference type="InterPro" id="IPR036388">
    <property type="entry name" value="WH-like_DNA-bd_sf"/>
</dbReference>
<feature type="binding site" evidence="17">
    <location>
        <position position="80"/>
    </location>
    <ligand>
        <name>Zn(2+)</name>
        <dbReference type="ChEBI" id="CHEBI:29105"/>
    </ligand>
</feature>
<evidence type="ECO:0000256" key="7">
    <source>
        <dbReference type="ARBA" id="ARBA00022763"/>
    </source>
</evidence>
<evidence type="ECO:0000256" key="4">
    <source>
        <dbReference type="ARBA" id="ARBA00022603"/>
    </source>
</evidence>
<evidence type="ECO:0000256" key="9">
    <source>
        <dbReference type="ARBA" id="ARBA00023015"/>
    </source>
</evidence>
<evidence type="ECO:0000256" key="13">
    <source>
        <dbReference type="ARBA" id="ARBA00023204"/>
    </source>
</evidence>
<evidence type="ECO:0000256" key="1">
    <source>
        <dbReference type="ARBA" id="ARBA00001286"/>
    </source>
</evidence>
<dbReference type="PANTHER" id="PTHR10815">
    <property type="entry name" value="METHYLATED-DNA--PROTEIN-CYSTEINE METHYLTRANSFERASE"/>
    <property type="match status" value="1"/>
</dbReference>
<dbReference type="Gene3D" id="3.40.10.10">
    <property type="entry name" value="DNA Methylphosphotriester Repair Domain"/>
    <property type="match status" value="1"/>
</dbReference>
<keyword evidence="9" id="KW-0805">Transcription regulation</keyword>
<keyword evidence="6 16" id="KW-0479">Metal-binding</keyword>
<keyword evidence="13" id="KW-0234">DNA repair</keyword>
<keyword evidence="5 19" id="KW-0808">Transferase</keyword>
<keyword evidence="8 16" id="KW-0862">Zinc</keyword>
<feature type="binding site" evidence="16">
    <location>
        <position position="78"/>
    </location>
    <ligand>
        <name>DNA</name>
        <dbReference type="ChEBI" id="CHEBI:16991"/>
    </ligand>
</feature>
<dbReference type="InterPro" id="IPR001497">
    <property type="entry name" value="MethylDNA_cys_MeTrfase_AS"/>
</dbReference>
<keyword evidence="20" id="KW-1185">Reference proteome</keyword>
<dbReference type="InterPro" id="IPR035451">
    <property type="entry name" value="Ada-like_dom_sf"/>
</dbReference>
<gene>
    <name evidence="19" type="ORF">DXZ20_27195</name>
</gene>
<evidence type="ECO:0000256" key="11">
    <source>
        <dbReference type="ARBA" id="ARBA00023159"/>
    </source>
</evidence>
<dbReference type="InterPro" id="IPR036217">
    <property type="entry name" value="MethylDNA_cys_MeTrfase_DNAb"/>
</dbReference>
<dbReference type="Pfam" id="PF12833">
    <property type="entry name" value="HTH_18"/>
    <property type="match status" value="1"/>
</dbReference>
<keyword evidence="11" id="KW-0010">Activator</keyword>
<comment type="catalytic activity">
    <reaction evidence="14">
        <text>a 6-O-methyl-2'-deoxyguanosine in DNA + L-cysteinyl-[protein] = S-methyl-L-cysteinyl-[protein] + a 2'-deoxyguanosine in DNA</text>
        <dbReference type="Rhea" id="RHEA:24000"/>
        <dbReference type="Rhea" id="RHEA-COMP:10131"/>
        <dbReference type="Rhea" id="RHEA-COMP:10132"/>
        <dbReference type="Rhea" id="RHEA-COMP:11367"/>
        <dbReference type="Rhea" id="RHEA-COMP:11368"/>
        <dbReference type="ChEBI" id="CHEBI:29950"/>
        <dbReference type="ChEBI" id="CHEBI:82612"/>
        <dbReference type="ChEBI" id="CHEBI:85445"/>
        <dbReference type="ChEBI" id="CHEBI:85448"/>
        <dbReference type="EC" id="2.1.1.63"/>
    </reaction>
</comment>
<organism evidence="19 20">
    <name type="scientific">Adonisia turfae CCMR0081</name>
    <dbReference type="NCBI Taxonomy" id="2292702"/>
    <lineage>
        <taxon>Bacteria</taxon>
        <taxon>Bacillati</taxon>
        <taxon>Cyanobacteriota</taxon>
        <taxon>Adonisia</taxon>
        <taxon>Adonisia turfae</taxon>
    </lineage>
</organism>
<protein>
    <recommendedName>
        <fullName evidence="3">methylated-DNA--[protein]-cysteine S-methyltransferase</fullName>
        <ecNumber evidence="3">2.1.1.63</ecNumber>
    </recommendedName>
</protein>
<dbReference type="SUPFAM" id="SSF57884">
    <property type="entry name" value="Ada DNA repair protein, N-terminal domain (N-Ada 10)"/>
    <property type="match status" value="1"/>
</dbReference>
<dbReference type="InterPro" id="IPR008332">
    <property type="entry name" value="MethylG_MeTrfase_N"/>
</dbReference>
<keyword evidence="4 19" id="KW-0489">Methyltransferase</keyword>
<reference evidence="19 20" key="1">
    <citation type="journal article" date="2020" name="Microb. Ecol.">
        <title>Ecogenomics of the Marine Benthic Filamentous Cyanobacterium Adonisia.</title>
        <authorList>
            <person name="Walter J.M."/>
            <person name="Coutinho F.H."/>
            <person name="Leomil L."/>
            <person name="Hargreaves P.I."/>
            <person name="Campeao M.E."/>
            <person name="Vieira V.V."/>
            <person name="Silva B.S."/>
            <person name="Fistarol G.O."/>
            <person name="Salomon P.S."/>
            <person name="Sawabe T."/>
            <person name="Mino S."/>
            <person name="Hosokawa M."/>
            <person name="Miyashita H."/>
            <person name="Maruyama F."/>
            <person name="van Verk M.C."/>
            <person name="Dutilh B.E."/>
            <person name="Thompson C.C."/>
            <person name="Thompson F.L."/>
        </authorList>
    </citation>
    <scope>NUCLEOTIDE SEQUENCE [LARGE SCALE GENOMIC DNA]</scope>
    <source>
        <strain evidence="19 20">CCMR0081</strain>
    </source>
</reference>
<dbReference type="GO" id="GO:0032259">
    <property type="term" value="P:methylation"/>
    <property type="evidence" value="ECO:0007669"/>
    <property type="project" value="UniProtKB-KW"/>
</dbReference>
<feature type="domain" description="HTH araC/xylS-type" evidence="18">
    <location>
        <begin position="97"/>
        <end position="193"/>
    </location>
</feature>
<dbReference type="FunFam" id="1.10.10.10:FF:000214">
    <property type="entry name" value="Methylated-DNA--protein-cysteine methyltransferase"/>
    <property type="match status" value="1"/>
</dbReference>
<dbReference type="InterPro" id="IPR036631">
    <property type="entry name" value="MGMT_N_sf"/>
</dbReference>
<dbReference type="InterPro" id="IPR018062">
    <property type="entry name" value="HTH_AraC-typ_CS"/>
</dbReference>
<dbReference type="InterPro" id="IPR018060">
    <property type="entry name" value="HTH_AraC"/>
</dbReference>
<dbReference type="AlphaFoldDB" id="A0A6M0RSL4"/>
<proteinExistence type="inferred from homology"/>
<dbReference type="RefSeq" id="WP_163668298.1">
    <property type="nucleotide sequence ID" value="NZ_QXHD01000004.1"/>
</dbReference>
<evidence type="ECO:0000313" key="20">
    <source>
        <dbReference type="Proteomes" id="UP000481033"/>
    </source>
</evidence>
<feature type="active site" description="Nucleophile; methyl group acceptor from either O6-methylguanine or O4-methylthymine" evidence="15">
    <location>
        <position position="328"/>
    </location>
</feature>
<dbReference type="Gene3D" id="1.10.10.60">
    <property type="entry name" value="Homeodomain-like"/>
    <property type="match status" value="1"/>
</dbReference>
<dbReference type="GO" id="GO:0043565">
    <property type="term" value="F:sequence-specific DNA binding"/>
    <property type="evidence" value="ECO:0007669"/>
    <property type="project" value="InterPro"/>
</dbReference>
<name>A0A6M0RSL4_9CYAN</name>
<dbReference type="Gene3D" id="3.30.160.70">
    <property type="entry name" value="Methylated DNA-protein cysteine methyltransferase domain"/>
    <property type="match status" value="1"/>
</dbReference>
<dbReference type="Pfam" id="PF01035">
    <property type="entry name" value="DNA_binding_1"/>
    <property type="match status" value="1"/>
</dbReference>
<evidence type="ECO:0000256" key="17">
    <source>
        <dbReference type="PIRSR" id="PIRSR000409-3"/>
    </source>
</evidence>
<evidence type="ECO:0000256" key="15">
    <source>
        <dbReference type="PIRSR" id="PIRSR000409-1"/>
    </source>
</evidence>
<dbReference type="SUPFAM" id="SSF53155">
    <property type="entry name" value="Methylated DNA-protein cysteine methyltransferase domain"/>
    <property type="match status" value="1"/>
</dbReference>
<keyword evidence="12" id="KW-0804">Transcription</keyword>
<evidence type="ECO:0000256" key="6">
    <source>
        <dbReference type="ARBA" id="ARBA00022723"/>
    </source>
</evidence>
<evidence type="ECO:0000256" key="3">
    <source>
        <dbReference type="ARBA" id="ARBA00011918"/>
    </source>
</evidence>
<evidence type="ECO:0000256" key="16">
    <source>
        <dbReference type="PIRSR" id="PIRSR000409-2"/>
    </source>
</evidence>
<feature type="binding site" evidence="16">
    <location>
        <position position="56"/>
    </location>
    <ligand>
        <name>DNA</name>
        <dbReference type="ChEBI" id="CHEBI:16991"/>
    </ligand>
</feature>
<evidence type="ECO:0000256" key="8">
    <source>
        <dbReference type="ARBA" id="ARBA00022833"/>
    </source>
</evidence>
<dbReference type="NCBIfam" id="TIGR00589">
    <property type="entry name" value="ogt"/>
    <property type="match status" value="1"/>
</dbReference>
<dbReference type="InterPro" id="IPR016221">
    <property type="entry name" value="Bifunct_regulatory_prot_Ada"/>
</dbReference>
<evidence type="ECO:0000256" key="5">
    <source>
        <dbReference type="ARBA" id="ARBA00022679"/>
    </source>
</evidence>
<dbReference type="GO" id="GO:0008270">
    <property type="term" value="F:zinc ion binding"/>
    <property type="evidence" value="ECO:0007669"/>
    <property type="project" value="InterPro"/>
</dbReference>
<dbReference type="GO" id="GO:0003908">
    <property type="term" value="F:methylated-DNA-[protein]-cysteine S-methyltransferase activity"/>
    <property type="evidence" value="ECO:0007669"/>
    <property type="project" value="UniProtKB-EC"/>
</dbReference>
<dbReference type="GO" id="GO:0003700">
    <property type="term" value="F:DNA-binding transcription factor activity"/>
    <property type="evidence" value="ECO:0007669"/>
    <property type="project" value="InterPro"/>
</dbReference>
<dbReference type="InterPro" id="IPR004026">
    <property type="entry name" value="Ada_DNA_repair_Zn-bd"/>
</dbReference>
<dbReference type="EMBL" id="QXHD01000004">
    <property type="protein sequence ID" value="NEZ59265.1"/>
    <property type="molecule type" value="Genomic_DNA"/>
</dbReference>
<dbReference type="PIRSF" id="PIRSF000409">
    <property type="entry name" value="Ada"/>
    <property type="match status" value="1"/>
</dbReference>
<dbReference type="Gene3D" id="1.10.10.10">
    <property type="entry name" value="Winged helix-like DNA-binding domain superfamily/Winged helix DNA-binding domain"/>
    <property type="match status" value="1"/>
</dbReference>
<comment type="cofactor">
    <cofactor evidence="16">
        <name>Zn(2+)</name>
        <dbReference type="ChEBI" id="CHEBI:29105"/>
    </cofactor>
    <text evidence="16">Binds 1 zinc ion per subunit.</text>
</comment>
<dbReference type="CDD" id="cd06445">
    <property type="entry name" value="ATase"/>
    <property type="match status" value="1"/>
</dbReference>
<evidence type="ECO:0000256" key="2">
    <source>
        <dbReference type="ARBA" id="ARBA00008711"/>
    </source>
</evidence>
<keyword evidence="10" id="KW-0238">DNA-binding</keyword>
<feature type="binding site" evidence="16">
    <location>
        <position position="54"/>
    </location>
    <ligand>
        <name>DNA</name>
        <dbReference type="ChEBI" id="CHEBI:16991"/>
    </ligand>
</feature>
<feature type="binding site" evidence="17">
    <location>
        <position position="83"/>
    </location>
    <ligand>
        <name>Zn(2+)</name>
        <dbReference type="ChEBI" id="CHEBI:29105"/>
    </ligand>
</feature>
<feature type="binding site" evidence="17">
    <location>
        <position position="49"/>
    </location>
    <ligand>
        <name>Zn(2+)</name>
        <dbReference type="ChEBI" id="CHEBI:29105"/>
    </ligand>
</feature>
<dbReference type="PROSITE" id="PS00041">
    <property type="entry name" value="HTH_ARAC_FAMILY_1"/>
    <property type="match status" value="1"/>
</dbReference>
<dbReference type="SUPFAM" id="SSF46767">
    <property type="entry name" value="Methylated DNA-protein cysteine methyltransferase, C-terminal domain"/>
    <property type="match status" value="1"/>
</dbReference>
<feature type="binding site" evidence="16">
    <location>
        <position position="45"/>
    </location>
    <ligand>
        <name>DNA</name>
        <dbReference type="ChEBI" id="CHEBI:16991"/>
    </ligand>
</feature>
<dbReference type="SMART" id="SM00342">
    <property type="entry name" value="HTH_ARAC"/>
    <property type="match status" value="1"/>
</dbReference>
<dbReference type="PROSITE" id="PS00374">
    <property type="entry name" value="MGMT"/>
    <property type="match status" value="1"/>
</dbReference>
<evidence type="ECO:0000313" key="19">
    <source>
        <dbReference type="EMBL" id="NEZ59265.1"/>
    </source>
</evidence>
<evidence type="ECO:0000256" key="12">
    <source>
        <dbReference type="ARBA" id="ARBA00023163"/>
    </source>
</evidence>